<keyword evidence="1" id="KW-0472">Membrane</keyword>
<reference evidence="2" key="1">
    <citation type="submission" date="2018-02" db="EMBL/GenBank/DDBJ databases">
        <title>Rhizophora mucronata_Transcriptome.</title>
        <authorList>
            <person name="Meera S.P."/>
            <person name="Sreeshan A."/>
            <person name="Augustine A."/>
        </authorList>
    </citation>
    <scope>NUCLEOTIDE SEQUENCE</scope>
    <source>
        <tissue evidence="2">Leaf</tissue>
    </source>
</reference>
<organism evidence="2">
    <name type="scientific">Rhizophora mucronata</name>
    <name type="common">Asiatic mangrove</name>
    <dbReference type="NCBI Taxonomy" id="61149"/>
    <lineage>
        <taxon>Eukaryota</taxon>
        <taxon>Viridiplantae</taxon>
        <taxon>Streptophyta</taxon>
        <taxon>Embryophyta</taxon>
        <taxon>Tracheophyta</taxon>
        <taxon>Spermatophyta</taxon>
        <taxon>Magnoliopsida</taxon>
        <taxon>eudicotyledons</taxon>
        <taxon>Gunneridae</taxon>
        <taxon>Pentapetalae</taxon>
        <taxon>rosids</taxon>
        <taxon>fabids</taxon>
        <taxon>Malpighiales</taxon>
        <taxon>Rhizophoraceae</taxon>
        <taxon>Rhizophora</taxon>
    </lineage>
</organism>
<proteinExistence type="predicted"/>
<dbReference type="EMBL" id="GGEC01066003">
    <property type="protein sequence ID" value="MBX46487.1"/>
    <property type="molecule type" value="Transcribed_RNA"/>
</dbReference>
<evidence type="ECO:0000313" key="2">
    <source>
        <dbReference type="EMBL" id="MBX46487.1"/>
    </source>
</evidence>
<sequence>MESSLHIYPVQIVYSFIFHTYVYILSNLLGTKDFGL</sequence>
<keyword evidence="1" id="KW-0812">Transmembrane</keyword>
<keyword evidence="1" id="KW-1133">Transmembrane helix</keyword>
<accession>A0A2P2NVF9</accession>
<evidence type="ECO:0000256" key="1">
    <source>
        <dbReference type="SAM" id="Phobius"/>
    </source>
</evidence>
<dbReference type="AlphaFoldDB" id="A0A2P2NVF9"/>
<protein>
    <submittedName>
        <fullName evidence="2">Uncharacterized protein</fullName>
    </submittedName>
</protein>
<feature type="transmembrane region" description="Helical" evidence="1">
    <location>
        <begin position="12"/>
        <end position="30"/>
    </location>
</feature>
<name>A0A2P2NVF9_RHIMU</name>